<evidence type="ECO:0000256" key="1">
    <source>
        <dbReference type="SAM" id="MobiDB-lite"/>
    </source>
</evidence>
<evidence type="ECO:0000259" key="2">
    <source>
        <dbReference type="SMART" id="SM00834"/>
    </source>
</evidence>
<feature type="compositionally biased region" description="Basic and acidic residues" evidence="1">
    <location>
        <begin position="58"/>
        <end position="68"/>
    </location>
</feature>
<organism evidence="3">
    <name type="scientific">uncultured Rubrobacteraceae bacterium</name>
    <dbReference type="NCBI Taxonomy" id="349277"/>
    <lineage>
        <taxon>Bacteria</taxon>
        <taxon>Bacillati</taxon>
        <taxon>Actinomycetota</taxon>
        <taxon>Rubrobacteria</taxon>
        <taxon>Rubrobacterales</taxon>
        <taxon>Rubrobacteraceae</taxon>
        <taxon>environmental samples</taxon>
    </lineage>
</organism>
<dbReference type="Pfam" id="PF09723">
    <property type="entry name" value="Zn_ribbon_8"/>
    <property type="match status" value="1"/>
</dbReference>
<sequence>MPIYDFVCEDCGPFEQRRSAAESDAPAACPSCEGGAKRVYSMPNTSRMPTALSGAMNRAEKSAHEPEVIQRPAGGGTSSGKKHQHNHGRPWALGH</sequence>
<dbReference type="AlphaFoldDB" id="A0A6J4QYU6"/>
<reference evidence="3" key="1">
    <citation type="submission" date="2020-02" db="EMBL/GenBank/DDBJ databases">
        <authorList>
            <person name="Meier V. D."/>
        </authorList>
    </citation>
    <scope>NUCLEOTIDE SEQUENCE</scope>
    <source>
        <strain evidence="3">AVDCRST_MAG37</strain>
    </source>
</reference>
<name>A0A6J4QYU6_9ACTN</name>
<dbReference type="SMART" id="SM00834">
    <property type="entry name" value="CxxC_CXXC_SSSS"/>
    <property type="match status" value="1"/>
</dbReference>
<dbReference type="EMBL" id="CADCVD010000181">
    <property type="protein sequence ID" value="CAA9459305.1"/>
    <property type="molecule type" value="Genomic_DNA"/>
</dbReference>
<accession>A0A6J4QYU6</accession>
<feature type="region of interest" description="Disordered" evidence="1">
    <location>
        <begin position="20"/>
        <end position="95"/>
    </location>
</feature>
<proteinExistence type="predicted"/>
<protein>
    <recommendedName>
        <fullName evidence="2">Putative regulatory protein FmdB zinc ribbon domain-containing protein</fullName>
    </recommendedName>
</protein>
<feature type="domain" description="Putative regulatory protein FmdB zinc ribbon" evidence="2">
    <location>
        <begin position="1"/>
        <end position="41"/>
    </location>
</feature>
<gene>
    <name evidence="3" type="ORF">AVDCRST_MAG37-3509</name>
</gene>
<dbReference type="InterPro" id="IPR013429">
    <property type="entry name" value="Regulatory_FmdB_Zinc_ribbon"/>
</dbReference>
<dbReference type="NCBIfam" id="TIGR02605">
    <property type="entry name" value="CxxC_CxxC_SSSS"/>
    <property type="match status" value="1"/>
</dbReference>
<evidence type="ECO:0000313" key="3">
    <source>
        <dbReference type="EMBL" id="CAA9459305.1"/>
    </source>
</evidence>